<feature type="signal peptide" evidence="3">
    <location>
        <begin position="1"/>
        <end position="23"/>
    </location>
</feature>
<accession>A0A6J2T784</accession>
<dbReference type="GeneID" id="115621598"/>
<dbReference type="CTD" id="42787"/>
<comment type="similarity">
    <text evidence="1">Belongs to the GILT family.</text>
</comment>
<keyword evidence="3" id="KW-0732">Signal</keyword>
<dbReference type="OrthoDB" id="958254at2759"/>
<keyword evidence="4" id="KW-1185">Reference proteome</keyword>
<dbReference type="GO" id="GO:0016671">
    <property type="term" value="F:oxidoreductase activity, acting on a sulfur group of donors, disulfide as acceptor"/>
    <property type="evidence" value="ECO:0007669"/>
    <property type="project" value="InterPro"/>
</dbReference>
<evidence type="ECO:0000313" key="5">
    <source>
        <dbReference type="RefSeq" id="XP_030371150.1"/>
    </source>
</evidence>
<proteinExistence type="inferred from homology"/>
<dbReference type="PANTHER" id="PTHR13234:SF73">
    <property type="entry name" value="GILT-LIKE PROTEIN 2-RELATED"/>
    <property type="match status" value="1"/>
</dbReference>
<sequence length="228" mass="25859">MNYMLGLTIALLTLMSINYGSEAATEQLPDAYDATTTAAAAAVPKLPIAIHYEALCPDSKYFIRRQLYYALEENNWWPYVDLKLLPFGKAGLYNNTELGVLQVFCQHGEPECELNAVHACIIETHTVKNSFRLIHCMLRSYSNRINECAARLQLDTGAAKQCKAARSNAEILMPYGQQTLPLQLSFVPSIVFDNEFEPYEQNYIRYNFDTSLCRKYEAKFNAKLPNCA</sequence>
<dbReference type="InterPro" id="IPR004911">
    <property type="entry name" value="Interferon-induced_GILT"/>
</dbReference>
<evidence type="ECO:0000256" key="2">
    <source>
        <dbReference type="ARBA" id="ARBA00023180"/>
    </source>
</evidence>
<protein>
    <submittedName>
        <fullName evidence="5">GILT-like protein 3</fullName>
    </submittedName>
</protein>
<evidence type="ECO:0000256" key="3">
    <source>
        <dbReference type="SAM" id="SignalP"/>
    </source>
</evidence>
<dbReference type="AlphaFoldDB" id="A0A6J2T784"/>
<dbReference type="PANTHER" id="PTHR13234">
    <property type="entry name" value="GAMMA-INTERFERON INDUCIBLE LYSOSOMAL THIOL REDUCTASE GILT"/>
    <property type="match status" value="1"/>
</dbReference>
<dbReference type="Pfam" id="PF03227">
    <property type="entry name" value="GILT"/>
    <property type="match status" value="1"/>
</dbReference>
<dbReference type="RefSeq" id="XP_030371150.1">
    <property type="nucleotide sequence ID" value="XM_030515290.1"/>
</dbReference>
<keyword evidence="2" id="KW-0325">Glycoprotein</keyword>
<dbReference type="Proteomes" id="UP000504634">
    <property type="component" value="Unplaced"/>
</dbReference>
<organism evidence="4 5">
    <name type="scientific">Drosophila lebanonensis</name>
    <name type="common">Fruit fly</name>
    <name type="synonym">Scaptodrosophila lebanonensis</name>
    <dbReference type="NCBI Taxonomy" id="7225"/>
    <lineage>
        <taxon>Eukaryota</taxon>
        <taxon>Metazoa</taxon>
        <taxon>Ecdysozoa</taxon>
        <taxon>Arthropoda</taxon>
        <taxon>Hexapoda</taxon>
        <taxon>Insecta</taxon>
        <taxon>Pterygota</taxon>
        <taxon>Neoptera</taxon>
        <taxon>Endopterygota</taxon>
        <taxon>Diptera</taxon>
        <taxon>Brachycera</taxon>
        <taxon>Muscomorpha</taxon>
        <taxon>Ephydroidea</taxon>
        <taxon>Drosophilidae</taxon>
        <taxon>Scaptodrosophila</taxon>
    </lineage>
</organism>
<gene>
    <name evidence="5" type="primary">LOC115621598</name>
</gene>
<evidence type="ECO:0000313" key="4">
    <source>
        <dbReference type="Proteomes" id="UP000504634"/>
    </source>
</evidence>
<evidence type="ECO:0000256" key="1">
    <source>
        <dbReference type="ARBA" id="ARBA00005679"/>
    </source>
</evidence>
<reference evidence="5" key="1">
    <citation type="submission" date="2025-08" db="UniProtKB">
        <authorList>
            <consortium name="RefSeq"/>
        </authorList>
    </citation>
    <scope>IDENTIFICATION</scope>
    <source>
        <strain evidence="5">11010-0011.00</strain>
        <tissue evidence="5">Whole body</tissue>
    </source>
</reference>
<name>A0A6J2T784_DROLE</name>
<feature type="chain" id="PRO_5026994728" evidence="3">
    <location>
        <begin position="24"/>
        <end position="228"/>
    </location>
</feature>